<dbReference type="InterPro" id="IPR053171">
    <property type="entry name" value="Viral_Tip_Attach_Protein"/>
</dbReference>
<dbReference type="PANTHER" id="PTHR36251">
    <property type="entry name" value="FELS-1 PROPHAGE HOST SPECIFICITY PROTEIN-RELATED"/>
    <property type="match status" value="1"/>
</dbReference>
<proteinExistence type="predicted"/>
<feature type="domain" description="Tip attachment protein J" evidence="2">
    <location>
        <begin position="555"/>
        <end position="701"/>
    </location>
</feature>
<keyword evidence="1" id="KW-0812">Transmembrane</keyword>
<dbReference type="PANTHER" id="PTHR36251:SF2">
    <property type="entry name" value="GIFSY-2 PROPHAGE HOST SPECIFICITY PROTEIN J, PHAGE LAMBDA"/>
    <property type="match status" value="1"/>
</dbReference>
<organism evidence="3 4">
    <name type="scientific">Crenobacter cavernae</name>
    <dbReference type="NCBI Taxonomy" id="2290923"/>
    <lineage>
        <taxon>Bacteria</taxon>
        <taxon>Pseudomonadati</taxon>
        <taxon>Pseudomonadota</taxon>
        <taxon>Betaproteobacteria</taxon>
        <taxon>Neisseriales</taxon>
        <taxon>Neisseriaceae</taxon>
        <taxon>Crenobacter</taxon>
    </lineage>
</organism>
<comment type="caution">
    <text evidence="3">The sequence shown here is derived from an EMBL/GenBank/DDBJ whole genome shotgun (WGS) entry which is preliminary data.</text>
</comment>
<feature type="transmembrane region" description="Helical" evidence="1">
    <location>
        <begin position="82"/>
        <end position="101"/>
    </location>
</feature>
<reference evidence="3 4" key="1">
    <citation type="submission" date="2018-10" db="EMBL/GenBank/DDBJ databases">
        <title>Draft genome of Fastidiocella sp. strain 375T, a bacterium isolated from a karstic cave dripping water.</title>
        <authorList>
            <person name="Coelho C."/>
            <person name="Verissimo A."/>
            <person name="Tiago I."/>
        </authorList>
    </citation>
    <scope>NUCLEOTIDE SEQUENCE [LARGE SCALE GENOMIC DNA]</scope>
    <source>
        <strain evidence="3 4">CAVE-375</strain>
    </source>
</reference>
<evidence type="ECO:0000256" key="1">
    <source>
        <dbReference type="SAM" id="Phobius"/>
    </source>
</evidence>
<evidence type="ECO:0000259" key="2">
    <source>
        <dbReference type="Pfam" id="PF13550"/>
    </source>
</evidence>
<keyword evidence="4" id="KW-1185">Reference proteome</keyword>
<dbReference type="InterPro" id="IPR032876">
    <property type="entry name" value="J_dom"/>
</dbReference>
<feature type="transmembrane region" description="Helical" evidence="1">
    <location>
        <begin position="108"/>
        <end position="133"/>
    </location>
</feature>
<sequence>MVSVPHPLVDDGRQVAYAAFRAGETLGAYVKRHGIKVASGPLAVLVNGAPIPSTSWRAYRVKSGDHIVLRATVEGGGGGGKILRTVAMIALIFVANAYGAVLGEALGFAGTAAAGVGAGLIMMGGSMLINALLPPPQPQQGALGRGADSNVSPTYALGGGRNRARLFEPMPLVIGRHKIVPDAASNPYTEYVAQDEQYLYQAFHFGLQPDLVLTDFKIGDTPLSSYQDVQLELSGADGRLGMVAGNVDTLPGFDLKSADGWATRTTPADTEEIQLELAATLFYANDNGGIDGRGATVAVEYRPVGAAEWLPGGDMVDVLASGYWSLGRYYYTAWAQMAYGGTDPNQPPAGPTRPGYSWRFRPYSEIDPHNRNDVRGLAPDRRIGVATTNQVYLAGSSTRPVRRVVRLPVARGQYEVRVCKLTGDVAGSRESNQVAVAQIRAYQASDTDYTGQRRVGLKIRATAQLNGVVDELSAIAEAACPVWNGTGWTVQPTVNPAWWLLWAARGDFGADGRLRYGVGLSDAQLDLEAIKAFGAFCDAQRLTVSLVVDGKLSCAELLARIARCGRGSPTWQTGRLGVVWDQAALPVVAVFGPANIKAGSFEVAYVGENTADEVIVNFVNASTWKPDQVRAPVPGVTSPSNPVTLDFLGCTDADMAGREANLIAASQLYHRRRVSWETDYEGFVANRGDVVLLSHDLTQWGQSGRLLGGDRHTLTLDRPVPLPQGQGYLTLRAPDGRLASLRVAGGTGDAAVLELVDPVPELVDGEPFPVPADDDGYPACDWLWMYDPLATPGLRVKIVGAEPSGDGVKFSAIDDNPDYYASESRPVASVPPRVVSPRVADVQAVSFAEAHADGLTDEADVTARWRLSLGGPVRVAIEINGQVRLEQRVDGDSLTVRAKRGDELVARVTPLGGPGISAGTSLRASHSVLAGGLPAVTGLVVVGGAFNGRDLAWQWNPVGEARAYAVEIWTGAVRRRVMTVTDTHANYTFADNLADGGPYRALTVKVAALGARGITGPWSTLTATNAAPAAPASITVAAGYRSIFVNLPEPSDPDVAGARVWLSTSADFAVSDGLVVYDGPDRNLTLTTGAGGVPLEADTTYYLRAAWYDVFGKDGLQPTGAVSVVPVSVAGGIQPGEIESAMLQAVDAAKVVGTLQDWQLASLQAGKLLGQITADQFAGRFGSGNLAQNPSFELSSGAPYYPYNNAGMAVTTSLVAGRSGGQALRFEFSGAPNNSQQGLTGPVLADGWRANTTYVLSVWVRAGGGQLGRGLGLNWNVSPAVTTTLLNPPLSGQWQRYAWRIAWGGSVELDPGKLFISSDLSGPARNGWLEFDDLQVEEGDVLTQYNAFAQRLEKTEADTAGNTARISTEETARANADAANATAINQVSARINAGGDVANSISAANIKADQALAELGNKASASSVQALSAKVDGSRKEVFVQGDKGTFYPVRVWFGNGSETLDLKVDRPDVHADGTWMGSYTAQLSVRASNWGNAAPAIFEVTQLAGGGNYSWGLGRIEAGLLEWGVLLWLRGGMTHQITSVGRVADINIALPNAQGVYVEMAGTPNARSWQPLAGEAQPLAPWLGKTYRPGAPVSKDSVESLPETIATVEATLSRVSSVEAALPGKANVSDVTTLTARVGSAEANVTNLQQAQATLDGKVAAKWGVVLEAADAQGNRRISGLQAFNDGTTSAFVVTASQMLVGDFTNLVGNPSGEGGRVDGWIGAGGNITASAGPHGWAANGPVLNVSGRDHYYGKFFAVKPGDEFFVSMDCTPAGGLSSPYSCDLGLAFSSDGAGETDWSYGATAAASGSGNRSVSGVVTIPAGANFAKVWLRVNGPGGHPEVWHCWNVVVKRRNSGNLLVDGSVTSNKIASNEIKARHVDTYDLIANSAIVGQLTADQGFVNQMRTNILVADAVTANHIDSRGLTIKDSSGNVIFGAGQNLDVGRITGLGSLATANGVSTAQVSGLGALATKSQVAASDMAVGSLSAISANLGTVTAGKAQNASGTNVVDFNAAGTASFIKVGAAIDIKADGSGVFARTIVSAPDVKASGTASVNSGWLGGSGAWTVYIDTGVDLPVGWSTASSDMYQASATIAGGQSQSGGANGYAAVDVVIGDGLLSGAANSPIDNRMYVKFTWNGAGTSGGSILITAVAWKLVRV</sequence>
<dbReference type="NCBIfam" id="NF040662">
    <property type="entry name" value="attach_TipJ_rel"/>
    <property type="match status" value="1"/>
</dbReference>
<keyword evidence="1" id="KW-0472">Membrane</keyword>
<dbReference type="Proteomes" id="UP000290682">
    <property type="component" value="Unassembled WGS sequence"/>
</dbReference>
<protein>
    <recommendedName>
        <fullName evidence="2">Tip attachment protein J domain-containing protein</fullName>
    </recommendedName>
</protein>
<evidence type="ECO:0000313" key="3">
    <source>
        <dbReference type="EMBL" id="RXZ42717.1"/>
    </source>
</evidence>
<accession>A0ABY0FAN5</accession>
<dbReference type="Gene3D" id="2.60.120.260">
    <property type="entry name" value="Galactose-binding domain-like"/>
    <property type="match status" value="1"/>
</dbReference>
<name>A0ABY0FAN5_9NEIS</name>
<evidence type="ECO:0000313" key="4">
    <source>
        <dbReference type="Proteomes" id="UP000290682"/>
    </source>
</evidence>
<dbReference type="EMBL" id="REGR01000014">
    <property type="protein sequence ID" value="RXZ42717.1"/>
    <property type="molecule type" value="Genomic_DNA"/>
</dbReference>
<gene>
    <name evidence="3" type="ORF">EBB06_12560</name>
</gene>
<keyword evidence="1" id="KW-1133">Transmembrane helix</keyword>
<dbReference type="Pfam" id="PF13550">
    <property type="entry name" value="Phage-tail_3"/>
    <property type="match status" value="1"/>
</dbReference>